<evidence type="ECO:0000313" key="3">
    <source>
        <dbReference type="Proteomes" id="UP000660745"/>
    </source>
</evidence>
<organism evidence="2 3">
    <name type="scientific">Nonomuraea glycinis</name>
    <dbReference type="NCBI Taxonomy" id="2047744"/>
    <lineage>
        <taxon>Bacteria</taxon>
        <taxon>Bacillati</taxon>
        <taxon>Actinomycetota</taxon>
        <taxon>Actinomycetes</taxon>
        <taxon>Streptosporangiales</taxon>
        <taxon>Streptosporangiaceae</taxon>
        <taxon>Nonomuraea</taxon>
    </lineage>
</organism>
<dbReference type="RefSeq" id="WP_189140239.1">
    <property type="nucleotide sequence ID" value="NZ_BMNK01000006.1"/>
</dbReference>
<dbReference type="AlphaFoldDB" id="A0A918A5Q9"/>
<dbReference type="Proteomes" id="UP000660745">
    <property type="component" value="Unassembled WGS sequence"/>
</dbReference>
<evidence type="ECO:0000313" key="2">
    <source>
        <dbReference type="EMBL" id="GGP08608.1"/>
    </source>
</evidence>
<protein>
    <submittedName>
        <fullName evidence="2">Uncharacterized protein</fullName>
    </submittedName>
</protein>
<feature type="signal peptide" evidence="1">
    <location>
        <begin position="1"/>
        <end position="20"/>
    </location>
</feature>
<sequence length="193" mass="22041">MRFATRILIGVAAATSVAIAAPAAAGATTTTTAASATSSYDSWGAYDSSDGKASAKGSVVFHQKKYKEWYWKTFWVKKKICWEKDGDTKCKWVPKKVKKHVFEWKHVDTYTVHGNLYNKKWWGKNDCAWATFKIVEHDGSTHFERYDNCHKFPKHFSFSGKDAEHITVKVSRGNEWSPKGWHSDWEDVYHAAP</sequence>
<gene>
    <name evidence="2" type="ORF">GCM10012278_41010</name>
</gene>
<proteinExistence type="predicted"/>
<comment type="caution">
    <text evidence="2">The sequence shown here is derived from an EMBL/GenBank/DDBJ whole genome shotgun (WGS) entry which is preliminary data.</text>
</comment>
<keyword evidence="1" id="KW-0732">Signal</keyword>
<accession>A0A918A5Q9</accession>
<dbReference type="EMBL" id="BMNK01000006">
    <property type="protein sequence ID" value="GGP08608.1"/>
    <property type="molecule type" value="Genomic_DNA"/>
</dbReference>
<feature type="chain" id="PRO_5038370538" evidence="1">
    <location>
        <begin position="21"/>
        <end position="193"/>
    </location>
</feature>
<reference evidence="2" key="1">
    <citation type="journal article" date="2014" name="Int. J. Syst. Evol. Microbiol.">
        <title>Complete genome sequence of Corynebacterium casei LMG S-19264T (=DSM 44701T), isolated from a smear-ripened cheese.</title>
        <authorList>
            <consortium name="US DOE Joint Genome Institute (JGI-PGF)"/>
            <person name="Walter F."/>
            <person name="Albersmeier A."/>
            <person name="Kalinowski J."/>
            <person name="Ruckert C."/>
        </authorList>
    </citation>
    <scope>NUCLEOTIDE SEQUENCE</scope>
    <source>
        <strain evidence="2">CGMCC 4.7430</strain>
    </source>
</reference>
<evidence type="ECO:0000256" key="1">
    <source>
        <dbReference type="SAM" id="SignalP"/>
    </source>
</evidence>
<name>A0A918A5Q9_9ACTN</name>
<keyword evidence="3" id="KW-1185">Reference proteome</keyword>
<reference evidence="2" key="2">
    <citation type="submission" date="2020-09" db="EMBL/GenBank/DDBJ databases">
        <authorList>
            <person name="Sun Q."/>
            <person name="Zhou Y."/>
        </authorList>
    </citation>
    <scope>NUCLEOTIDE SEQUENCE</scope>
    <source>
        <strain evidence="2">CGMCC 4.7430</strain>
    </source>
</reference>